<feature type="region of interest" description="Disordered" evidence="4">
    <location>
        <begin position="313"/>
        <end position="334"/>
    </location>
</feature>
<dbReference type="PANTHER" id="PTHR43132:SF8">
    <property type="entry name" value="HTH-TYPE TRANSCRIPTIONAL REGULATOR KMTR"/>
    <property type="match status" value="1"/>
</dbReference>
<dbReference type="PROSITE" id="PS50987">
    <property type="entry name" value="HTH_ARSR_2"/>
    <property type="match status" value="1"/>
</dbReference>
<dbReference type="Pfam" id="PF01022">
    <property type="entry name" value="HTH_5"/>
    <property type="match status" value="1"/>
</dbReference>
<dbReference type="RefSeq" id="WP_194049359.1">
    <property type="nucleotide sequence ID" value="NZ_CP063373.1"/>
</dbReference>
<keyword evidence="2" id="KW-0238">DNA-binding</keyword>
<dbReference type="InterPro" id="IPR036390">
    <property type="entry name" value="WH_DNA-bd_sf"/>
</dbReference>
<evidence type="ECO:0000256" key="3">
    <source>
        <dbReference type="ARBA" id="ARBA00023163"/>
    </source>
</evidence>
<protein>
    <submittedName>
        <fullName evidence="6">Helix-turn-helix transcriptional regulator</fullName>
    </submittedName>
</protein>
<evidence type="ECO:0000313" key="6">
    <source>
        <dbReference type="EMBL" id="QOV40777.1"/>
    </source>
</evidence>
<name>A0A7M2SWN0_9ACTN</name>
<dbReference type="KEGG" id="sfeu:IM697_21720"/>
<dbReference type="EMBL" id="CP063373">
    <property type="protein sequence ID" value="QOV40777.1"/>
    <property type="molecule type" value="Genomic_DNA"/>
</dbReference>
<reference evidence="6 7" key="1">
    <citation type="submission" date="2020-10" db="EMBL/GenBank/DDBJ databases">
        <title>Streptomyces ferrugineus complate genome analysis.</title>
        <authorList>
            <person name="Anwar N."/>
        </authorList>
    </citation>
    <scope>NUCLEOTIDE SEQUENCE [LARGE SCALE GENOMIC DNA]</scope>
    <source>
        <strain evidence="6 7">CCTCC AA2014009</strain>
    </source>
</reference>
<accession>A0A7M2SWN0</accession>
<dbReference type="SMART" id="SM00418">
    <property type="entry name" value="HTH_ARSR"/>
    <property type="match status" value="1"/>
</dbReference>
<evidence type="ECO:0000259" key="5">
    <source>
        <dbReference type="PROSITE" id="PS50987"/>
    </source>
</evidence>
<keyword evidence="7" id="KW-1185">Reference proteome</keyword>
<proteinExistence type="predicted"/>
<keyword evidence="1" id="KW-0805">Transcription regulation</keyword>
<evidence type="ECO:0000256" key="2">
    <source>
        <dbReference type="ARBA" id="ARBA00023125"/>
    </source>
</evidence>
<organism evidence="6 7">
    <name type="scientific">Streptomyces ferrugineus</name>
    <dbReference type="NCBI Taxonomy" id="1413221"/>
    <lineage>
        <taxon>Bacteria</taxon>
        <taxon>Bacillati</taxon>
        <taxon>Actinomycetota</taxon>
        <taxon>Actinomycetes</taxon>
        <taxon>Kitasatosporales</taxon>
        <taxon>Streptomycetaceae</taxon>
        <taxon>Streptomyces</taxon>
    </lineage>
</organism>
<dbReference type="SUPFAM" id="SSF46785">
    <property type="entry name" value="Winged helix' DNA-binding domain"/>
    <property type="match status" value="1"/>
</dbReference>
<feature type="domain" description="HTH arsR-type" evidence="5">
    <location>
        <begin position="242"/>
        <end position="334"/>
    </location>
</feature>
<gene>
    <name evidence="6" type="ORF">IM697_21720</name>
</gene>
<dbReference type="InterPro" id="IPR001845">
    <property type="entry name" value="HTH_ArsR_DNA-bd_dom"/>
</dbReference>
<dbReference type="GO" id="GO:0003700">
    <property type="term" value="F:DNA-binding transcription factor activity"/>
    <property type="evidence" value="ECO:0007669"/>
    <property type="project" value="InterPro"/>
</dbReference>
<evidence type="ECO:0000256" key="4">
    <source>
        <dbReference type="SAM" id="MobiDB-lite"/>
    </source>
</evidence>
<sequence length="334" mass="36369">MAFRIHFTRDDLLRVSLGEGPDPLHEAVISLRVLQRRRPGAVFGPWQRWVRQQIPHSAHVLGSLVPSRGGCPDFLTPMITTDVDADLDALLHTPRSTLRSDLEELADFTSKPLPTWASSLADGSPRALETVGHALRDWHRTAIAPLQRHLHAQAEAARLSAVRALLTEGLDAMLSRLHPTIRWTPPVLELARPDLDADLHLEGRGLRLIPSLFCGHTPVVTPSPEPPVLAFPVSHDTIWTPASDAAPEPRRTGLTALLGHSRATVLHAIALGHGITTTDLAHRTGISPATVSHHTAVLRNAGLITTHRTGTNAHHFPTPLGTQLVNGEQARLTR</sequence>
<evidence type="ECO:0000313" key="7">
    <source>
        <dbReference type="Proteomes" id="UP000594205"/>
    </source>
</evidence>
<evidence type="ECO:0000256" key="1">
    <source>
        <dbReference type="ARBA" id="ARBA00023015"/>
    </source>
</evidence>
<dbReference type="CDD" id="cd00090">
    <property type="entry name" value="HTH_ARSR"/>
    <property type="match status" value="1"/>
</dbReference>
<dbReference type="Gene3D" id="1.10.10.10">
    <property type="entry name" value="Winged helix-like DNA-binding domain superfamily/Winged helix DNA-binding domain"/>
    <property type="match status" value="1"/>
</dbReference>
<dbReference type="InterPro" id="IPR011991">
    <property type="entry name" value="ArsR-like_HTH"/>
</dbReference>
<dbReference type="Proteomes" id="UP000594205">
    <property type="component" value="Chromosome"/>
</dbReference>
<dbReference type="AlphaFoldDB" id="A0A7M2SWN0"/>
<dbReference type="InterPro" id="IPR036388">
    <property type="entry name" value="WH-like_DNA-bd_sf"/>
</dbReference>
<keyword evidence="3" id="KW-0804">Transcription</keyword>
<dbReference type="GO" id="GO:0003677">
    <property type="term" value="F:DNA binding"/>
    <property type="evidence" value="ECO:0007669"/>
    <property type="project" value="UniProtKB-KW"/>
</dbReference>
<dbReference type="InterPro" id="IPR051011">
    <property type="entry name" value="Metal_resp_trans_reg"/>
</dbReference>
<dbReference type="PANTHER" id="PTHR43132">
    <property type="entry name" value="ARSENICAL RESISTANCE OPERON REPRESSOR ARSR-RELATED"/>
    <property type="match status" value="1"/>
</dbReference>